<dbReference type="Proteomes" id="UP000294911">
    <property type="component" value="Unassembled WGS sequence"/>
</dbReference>
<dbReference type="EMBL" id="SLXQ01000008">
    <property type="protein sequence ID" value="TCP50084.1"/>
    <property type="molecule type" value="Genomic_DNA"/>
</dbReference>
<sequence length="169" mass="17614">MQLSRSKMARAVAATGIASVLAMAPLALSTTAIAEPAPAAGTEQVRIADAADGTIDGAIEWFESKDGDTSYEGLCEKAVENAWGTTGIWPSAIAHWQNEKDSGNAHEGDTNPPRGAFVFWNTSQYGHVGIADGEGGFYSTSVNGAIGHGDDLSYFSNYLGWSEGKVPGS</sequence>
<reference evidence="2 3" key="1">
    <citation type="submission" date="2019-03" db="EMBL/GenBank/DDBJ databases">
        <title>Genomic Encyclopedia of Type Strains, Phase IV (KMG-IV): sequencing the most valuable type-strain genomes for metagenomic binning, comparative biology and taxonomic classification.</title>
        <authorList>
            <person name="Goeker M."/>
        </authorList>
    </citation>
    <scope>NUCLEOTIDE SEQUENCE [LARGE SCALE GENOMIC DNA]</scope>
    <source>
        <strain evidence="2 3">DSM 45765</strain>
    </source>
</reference>
<protein>
    <recommendedName>
        <fullName evidence="4">CHAP domain-containing protein</fullName>
    </recommendedName>
</protein>
<feature type="signal peptide" evidence="1">
    <location>
        <begin position="1"/>
        <end position="34"/>
    </location>
</feature>
<dbReference type="AlphaFoldDB" id="A0A4R2QMJ8"/>
<organism evidence="2 3">
    <name type="scientific">Tamaricihabitans halophyticus</name>
    <dbReference type="NCBI Taxonomy" id="1262583"/>
    <lineage>
        <taxon>Bacteria</taxon>
        <taxon>Bacillati</taxon>
        <taxon>Actinomycetota</taxon>
        <taxon>Actinomycetes</taxon>
        <taxon>Pseudonocardiales</taxon>
        <taxon>Pseudonocardiaceae</taxon>
        <taxon>Tamaricihabitans</taxon>
    </lineage>
</organism>
<gene>
    <name evidence="2" type="ORF">EV191_108173</name>
</gene>
<comment type="caution">
    <text evidence="2">The sequence shown here is derived from an EMBL/GenBank/DDBJ whole genome shotgun (WGS) entry which is preliminary data.</text>
</comment>
<keyword evidence="3" id="KW-1185">Reference proteome</keyword>
<evidence type="ECO:0000256" key="1">
    <source>
        <dbReference type="SAM" id="SignalP"/>
    </source>
</evidence>
<proteinExistence type="predicted"/>
<evidence type="ECO:0000313" key="2">
    <source>
        <dbReference type="EMBL" id="TCP50084.1"/>
    </source>
</evidence>
<accession>A0A4R2QMJ8</accession>
<keyword evidence="1" id="KW-0732">Signal</keyword>
<feature type="chain" id="PRO_5038398669" description="CHAP domain-containing protein" evidence="1">
    <location>
        <begin position="35"/>
        <end position="169"/>
    </location>
</feature>
<evidence type="ECO:0008006" key="4">
    <source>
        <dbReference type="Google" id="ProtNLM"/>
    </source>
</evidence>
<name>A0A4R2QMJ8_9PSEU</name>
<evidence type="ECO:0000313" key="3">
    <source>
        <dbReference type="Proteomes" id="UP000294911"/>
    </source>
</evidence>